<feature type="binding site" evidence="7">
    <location>
        <position position="185"/>
    </location>
    <ligand>
        <name>phosphoenolpyruvate</name>
        <dbReference type="ChEBI" id="CHEBI:58702"/>
    </ligand>
</feature>
<feature type="binding site" evidence="7">
    <location>
        <position position="185"/>
    </location>
    <ligand>
        <name>3-phosphoshikimate</name>
        <dbReference type="ChEBI" id="CHEBI:145989"/>
    </ligand>
</feature>
<evidence type="ECO:0000256" key="4">
    <source>
        <dbReference type="ARBA" id="ARBA00022679"/>
    </source>
</evidence>
<comment type="subcellular location">
    <subcellularLocation>
        <location evidence="7">Cytoplasm</location>
    </subcellularLocation>
</comment>
<evidence type="ECO:0000256" key="2">
    <source>
        <dbReference type="ARBA" id="ARBA00009948"/>
    </source>
</evidence>
<comment type="similarity">
    <text evidence="2 7">Belongs to the EPSP synthase family.</text>
</comment>
<dbReference type="PIRSF" id="PIRSF000505">
    <property type="entry name" value="EPSPS"/>
    <property type="match status" value="1"/>
</dbReference>
<keyword evidence="10" id="KW-1185">Reference proteome</keyword>
<evidence type="ECO:0000313" key="10">
    <source>
        <dbReference type="Proteomes" id="UP000504882"/>
    </source>
</evidence>
<feature type="binding site" evidence="7">
    <location>
        <position position="128"/>
    </location>
    <ligand>
        <name>phosphoenolpyruvate</name>
        <dbReference type="ChEBI" id="CHEBI:58702"/>
    </ligand>
</feature>
<feature type="binding site" evidence="7">
    <location>
        <position position="399"/>
    </location>
    <ligand>
        <name>phosphoenolpyruvate</name>
        <dbReference type="ChEBI" id="CHEBI:58702"/>
    </ligand>
</feature>
<accession>A0ABY2E7N2</accession>
<feature type="binding site" evidence="7">
    <location>
        <position position="30"/>
    </location>
    <ligand>
        <name>3-phosphoshikimate</name>
        <dbReference type="ChEBI" id="CHEBI:145989"/>
    </ligand>
</feature>
<dbReference type="InterPro" id="IPR013792">
    <property type="entry name" value="RNA3'P_cycl/enolpyr_Trfase_a/b"/>
</dbReference>
<dbReference type="EC" id="2.5.1.19" evidence="7"/>
<feature type="binding site" evidence="7">
    <location>
        <position position="424"/>
    </location>
    <ligand>
        <name>phosphoenolpyruvate</name>
        <dbReference type="ChEBI" id="CHEBI:58702"/>
    </ligand>
</feature>
<protein>
    <recommendedName>
        <fullName evidence="7">3-phosphoshikimate 1-carboxyvinyltransferase</fullName>
        <ecNumber evidence="7">2.5.1.19</ecNumber>
    </recommendedName>
    <alternativeName>
        <fullName evidence="7">5-enolpyruvylshikimate-3-phosphate synthase</fullName>
        <shortName evidence="7">EPSP synthase</shortName>
        <shortName evidence="7">EPSPS</shortName>
    </alternativeName>
</protein>
<keyword evidence="5 7" id="KW-0057">Aromatic amino acid biosynthesis</keyword>
<dbReference type="PROSITE" id="PS00104">
    <property type="entry name" value="EPSP_SYNTHASE_1"/>
    <property type="match status" value="1"/>
</dbReference>
<dbReference type="InterPro" id="IPR036968">
    <property type="entry name" value="Enolpyruvate_Tfrase_sf"/>
</dbReference>
<dbReference type="GO" id="GO:0003866">
    <property type="term" value="F:3-phosphoshikimate 1-carboxyvinyltransferase activity"/>
    <property type="evidence" value="ECO:0007669"/>
    <property type="project" value="UniProtKB-EC"/>
</dbReference>
<feature type="binding site" evidence="7">
    <location>
        <position position="358"/>
    </location>
    <ligand>
        <name>phosphoenolpyruvate</name>
        <dbReference type="ChEBI" id="CHEBI:58702"/>
    </ligand>
</feature>
<feature type="binding site" evidence="7">
    <location>
        <position position="100"/>
    </location>
    <ligand>
        <name>phosphoenolpyruvate</name>
        <dbReference type="ChEBI" id="CHEBI:58702"/>
    </ligand>
</feature>
<dbReference type="InterPro" id="IPR001986">
    <property type="entry name" value="Enolpyruvate_Tfrase_dom"/>
</dbReference>
<feature type="domain" description="Enolpyruvate transferase" evidence="8">
    <location>
        <begin position="18"/>
        <end position="431"/>
    </location>
</feature>
<dbReference type="InterPro" id="IPR006264">
    <property type="entry name" value="EPSP_synthase"/>
</dbReference>
<dbReference type="NCBIfam" id="TIGR01356">
    <property type="entry name" value="aroA"/>
    <property type="match status" value="1"/>
</dbReference>
<sequence>MGRVPSLTATWPAPLASRPLDATVVVPGSKSLTNRALPLAALASEPTRITGALVSRDADLMIGALRALGVGIEASDGGTTLVVVPGPLRGPAEVDCGLAGTVMRFIPPLAALADGPVRLDGDAGARLRPMGPVLRGLAGLGVSVTGEDPATGAPADEPLYLPLTVHGTGRVLGGEVEIDASSSSQFVSALLLAAPRFEAGLTLHHVGEVLPSQPHIDMTIAALRERGVTVDDAAPGKWRVEPGPISGGDVTIEPDLSNAGPFLAAALAVGGSVRVPNWPASTTQPGALLPGLLERLGATTTLVDGVLTVTGTGSVRPVDVDLSAAGELAPTIAALTALADGESRLRGIAHLRGHETDRLAALVTEIRRLGGSAEETADGLIIHGGGLHGAEVETYHDHRMATFAAVVGAAVDGVRIVDVATTAKTLPDFTTMWLDMLGPTGGA</sequence>
<dbReference type="InterPro" id="IPR023193">
    <property type="entry name" value="EPSP_synthase_CS"/>
</dbReference>
<comment type="catalytic activity">
    <reaction evidence="6">
        <text>3-phosphoshikimate + phosphoenolpyruvate = 5-O-(1-carboxyvinyl)-3-phosphoshikimate + phosphate</text>
        <dbReference type="Rhea" id="RHEA:21256"/>
        <dbReference type="ChEBI" id="CHEBI:43474"/>
        <dbReference type="ChEBI" id="CHEBI:57701"/>
        <dbReference type="ChEBI" id="CHEBI:58702"/>
        <dbReference type="ChEBI" id="CHEBI:145989"/>
        <dbReference type="EC" id="2.5.1.19"/>
    </reaction>
    <physiologicalReaction direction="left-to-right" evidence="6">
        <dbReference type="Rhea" id="RHEA:21257"/>
    </physiologicalReaction>
</comment>
<comment type="caution">
    <text evidence="9">The sequence shown here is derived from an EMBL/GenBank/DDBJ whole genome shotgun (WGS) entry which is preliminary data.</text>
</comment>
<evidence type="ECO:0000313" key="9">
    <source>
        <dbReference type="EMBL" id="TDE96058.1"/>
    </source>
</evidence>
<reference evidence="9 10" key="1">
    <citation type="submission" date="2019-03" db="EMBL/GenBank/DDBJ databases">
        <title>Genomic features of bacteria from cold environments.</title>
        <authorList>
            <person name="Shen L."/>
        </authorList>
    </citation>
    <scope>NUCLEOTIDE SEQUENCE [LARGE SCALE GENOMIC DNA]</scope>
    <source>
        <strain evidence="10">T3246-1</strain>
    </source>
</reference>
<evidence type="ECO:0000256" key="7">
    <source>
        <dbReference type="HAMAP-Rule" id="MF_00210"/>
    </source>
</evidence>
<proteinExistence type="inferred from homology"/>
<evidence type="ECO:0000259" key="8">
    <source>
        <dbReference type="Pfam" id="PF00275"/>
    </source>
</evidence>
<dbReference type="PANTHER" id="PTHR21090">
    <property type="entry name" value="AROM/DEHYDROQUINATE SYNTHASE"/>
    <property type="match status" value="1"/>
</dbReference>
<comment type="subunit">
    <text evidence="7">Monomer.</text>
</comment>
<keyword evidence="7" id="KW-0963">Cytoplasm</keyword>
<feature type="binding site" evidence="7">
    <location>
        <position position="31"/>
    </location>
    <ligand>
        <name>3-phosphoshikimate</name>
        <dbReference type="ChEBI" id="CHEBI:145989"/>
    </ligand>
</feature>
<feature type="binding site" evidence="7">
    <location>
        <position position="184"/>
    </location>
    <ligand>
        <name>3-phosphoshikimate</name>
        <dbReference type="ChEBI" id="CHEBI:145989"/>
    </ligand>
</feature>
<dbReference type="EMBL" id="SMNA01000003">
    <property type="protein sequence ID" value="TDE96058.1"/>
    <property type="molecule type" value="Genomic_DNA"/>
</dbReference>
<name>A0ABY2E7N2_9MICO</name>
<dbReference type="RefSeq" id="WP_133106988.1">
    <property type="nucleotide sequence ID" value="NZ_SMNA01000003.1"/>
</dbReference>
<feature type="binding site" evidence="7">
    <location>
        <position position="183"/>
    </location>
    <ligand>
        <name>3-phosphoshikimate</name>
        <dbReference type="ChEBI" id="CHEBI:145989"/>
    </ligand>
</feature>
<feature type="binding site" evidence="7">
    <location>
        <position position="354"/>
    </location>
    <ligand>
        <name>3-phosphoshikimate</name>
        <dbReference type="ChEBI" id="CHEBI:145989"/>
    </ligand>
</feature>
<comment type="pathway">
    <text evidence="1 7">Metabolic intermediate biosynthesis; chorismate biosynthesis; chorismate from D-erythrose 4-phosphate and phosphoenolpyruvate: step 6/7.</text>
</comment>
<dbReference type="HAMAP" id="MF_00210">
    <property type="entry name" value="EPSP_synth"/>
    <property type="match status" value="1"/>
</dbReference>
<dbReference type="CDD" id="cd01556">
    <property type="entry name" value="EPSP_synthase"/>
    <property type="match status" value="1"/>
</dbReference>
<evidence type="ECO:0000256" key="3">
    <source>
        <dbReference type="ARBA" id="ARBA00022605"/>
    </source>
</evidence>
<evidence type="ECO:0000256" key="1">
    <source>
        <dbReference type="ARBA" id="ARBA00004811"/>
    </source>
</evidence>
<feature type="binding site" evidence="7">
    <location>
        <position position="212"/>
    </location>
    <ligand>
        <name>3-phosphoshikimate</name>
        <dbReference type="ChEBI" id="CHEBI:145989"/>
    </ligand>
</feature>
<feature type="active site" description="Proton acceptor" evidence="7">
    <location>
        <position position="327"/>
    </location>
</feature>
<dbReference type="Proteomes" id="UP000504882">
    <property type="component" value="Unassembled WGS sequence"/>
</dbReference>
<dbReference type="Pfam" id="PF00275">
    <property type="entry name" value="EPSP_synthase"/>
    <property type="match status" value="1"/>
</dbReference>
<evidence type="ECO:0000256" key="6">
    <source>
        <dbReference type="ARBA" id="ARBA00044633"/>
    </source>
</evidence>
<feature type="binding site" evidence="7">
    <location>
        <position position="327"/>
    </location>
    <ligand>
        <name>3-phosphoshikimate</name>
        <dbReference type="ChEBI" id="CHEBI:145989"/>
    </ligand>
</feature>
<comment type="function">
    <text evidence="7">Catalyzes the transfer of the enolpyruvyl moiety of phosphoenolpyruvate (PEP) to the 5-hydroxyl of shikimate-3-phosphate (S3P) to produce enolpyruvyl shikimate-3-phosphate and inorganic phosphate.</text>
</comment>
<dbReference type="PANTHER" id="PTHR21090:SF5">
    <property type="entry name" value="PENTAFUNCTIONAL AROM POLYPEPTIDE"/>
    <property type="match status" value="1"/>
</dbReference>
<feature type="binding site" evidence="7">
    <location>
        <position position="35"/>
    </location>
    <ligand>
        <name>3-phosphoshikimate</name>
        <dbReference type="ChEBI" id="CHEBI:145989"/>
    </ligand>
</feature>
<organism evidence="9 10">
    <name type="scientific">Occultella glacieicola</name>
    <dbReference type="NCBI Taxonomy" id="2518684"/>
    <lineage>
        <taxon>Bacteria</taxon>
        <taxon>Bacillati</taxon>
        <taxon>Actinomycetota</taxon>
        <taxon>Actinomycetes</taxon>
        <taxon>Micrococcales</taxon>
        <taxon>Ruaniaceae</taxon>
        <taxon>Occultella</taxon>
    </lineage>
</organism>
<keyword evidence="4 7" id="KW-0808">Transferase</keyword>
<comment type="caution">
    <text evidence="7">Lacks conserved residue(s) required for the propagation of feature annotation.</text>
</comment>
<gene>
    <name evidence="7 9" type="primary">aroA</name>
    <name evidence="9" type="ORF">EXU48_07420</name>
</gene>
<dbReference type="SUPFAM" id="SSF55205">
    <property type="entry name" value="EPT/RTPC-like"/>
    <property type="match status" value="1"/>
</dbReference>
<dbReference type="PROSITE" id="PS00885">
    <property type="entry name" value="EPSP_SYNTHASE_2"/>
    <property type="match status" value="1"/>
</dbReference>
<keyword evidence="3 7" id="KW-0028">Amino-acid biosynthesis</keyword>
<evidence type="ECO:0000256" key="5">
    <source>
        <dbReference type="ARBA" id="ARBA00023141"/>
    </source>
</evidence>
<dbReference type="Gene3D" id="3.65.10.10">
    <property type="entry name" value="Enolpyruvate transferase domain"/>
    <property type="match status" value="2"/>
</dbReference>
<feature type="binding site" evidence="7">
    <location>
        <position position="30"/>
    </location>
    <ligand>
        <name>phosphoenolpyruvate</name>
        <dbReference type="ChEBI" id="CHEBI:58702"/>
    </ligand>
</feature>